<gene>
    <name evidence="2" type="ORF">F4Y42_18900</name>
</gene>
<evidence type="ECO:0000256" key="1">
    <source>
        <dbReference type="ARBA" id="ARBA00023118"/>
    </source>
</evidence>
<keyword evidence="1" id="KW-0051">Antiviral defense</keyword>
<dbReference type="GO" id="GO:0016779">
    <property type="term" value="F:nucleotidyltransferase activity"/>
    <property type="evidence" value="ECO:0007669"/>
    <property type="project" value="InterPro"/>
</dbReference>
<organism evidence="2">
    <name type="scientific">Caldilineaceae bacterium SB0664_bin_27</name>
    <dbReference type="NCBI Taxonomy" id="2605260"/>
    <lineage>
        <taxon>Bacteria</taxon>
        <taxon>Bacillati</taxon>
        <taxon>Chloroflexota</taxon>
        <taxon>Caldilineae</taxon>
        <taxon>Caldilineales</taxon>
        <taxon>Caldilineaceae</taxon>
    </lineage>
</organism>
<protein>
    <submittedName>
        <fullName evidence="2">Nucleotidyltransferase</fullName>
    </submittedName>
</protein>
<dbReference type="SUPFAM" id="SSF81301">
    <property type="entry name" value="Nucleotidyltransferase"/>
    <property type="match status" value="1"/>
</dbReference>
<dbReference type="CDD" id="cd05400">
    <property type="entry name" value="NT_2-5OAS_ClassI-CCAase"/>
    <property type="match status" value="1"/>
</dbReference>
<dbReference type="InterPro" id="IPR043519">
    <property type="entry name" value="NT_sf"/>
</dbReference>
<reference evidence="2" key="1">
    <citation type="submission" date="2019-09" db="EMBL/GenBank/DDBJ databases">
        <title>Characterisation of the sponge microbiome using genome-centric metagenomics.</title>
        <authorList>
            <person name="Engelberts J.P."/>
            <person name="Robbins S.J."/>
            <person name="De Goeij J.M."/>
            <person name="Aranda M."/>
            <person name="Bell S.C."/>
            <person name="Webster N.S."/>
        </authorList>
    </citation>
    <scope>NUCLEOTIDE SEQUENCE</scope>
    <source>
        <strain evidence="2">SB0664_bin_27</strain>
    </source>
</reference>
<dbReference type="Gene3D" id="3.30.460.90">
    <property type="match status" value="1"/>
</dbReference>
<sequence length="343" mass="39125">MPLSSPDRTNRNVQLTTAHAFDQFQRHKVNLHPNTVGKARGSRDYLQGQLIQIRNDNPNSPRITGEFRPFGSFARKTKVRPLDDVDILVMLNGLDSQVKEGVWTQAACVQITSDSSPLEPFADDDGWVKSSWILNRFKSELKKIPNYQKSEIKRTGSAVVLNLKSYDWAFDIVPALPVEDWSGSTIYYLIPDGRGNWKKTDPRIDQELVTNANQNQHGYLLSLIRLIKYWNVRSRVAPRLASYHLETLLINAFRYGYPAIESNIRWSVPSAFQKLASHVMNSCLDPKGLGPNLDADMTWEDKVKIHNAANKHAQSAQNAVHWEQQGYHEDAIAWWKNVFPNFG</sequence>
<proteinExistence type="predicted"/>
<evidence type="ECO:0000313" key="2">
    <source>
        <dbReference type="EMBL" id="MXY95510.1"/>
    </source>
</evidence>
<comment type="caution">
    <text evidence="2">The sequence shown here is derived from an EMBL/GenBank/DDBJ whole genome shotgun (WGS) entry which is preliminary data.</text>
</comment>
<dbReference type="AlphaFoldDB" id="A0A6B0YWS6"/>
<dbReference type="InterPro" id="IPR006116">
    <property type="entry name" value="NT_2-5OAS_ClassI-CCAase"/>
</dbReference>
<accession>A0A6B0YWS6</accession>
<keyword evidence="2" id="KW-0808">Transferase</keyword>
<dbReference type="EMBL" id="VXRG01000157">
    <property type="protein sequence ID" value="MXY95510.1"/>
    <property type="molecule type" value="Genomic_DNA"/>
</dbReference>
<dbReference type="GO" id="GO:0051607">
    <property type="term" value="P:defense response to virus"/>
    <property type="evidence" value="ECO:0007669"/>
    <property type="project" value="UniProtKB-KW"/>
</dbReference>
<name>A0A6B0YWS6_9CHLR</name>